<dbReference type="PATRIC" id="fig|1242966.3.peg.862"/>
<keyword evidence="1" id="KW-0472">Membrane</keyword>
<reference evidence="2 3" key="1">
    <citation type="journal article" date="2013" name="BMC Genomics">
        <title>Comparative genomics of Campylobacter concisus isolates reveals genetic diversity and provides insights into disease association.</title>
        <authorList>
            <person name="Deshpande N.P."/>
            <person name="Kaakoush N.O."/>
            <person name="Wilkins M.R."/>
            <person name="Mitchell H.M."/>
        </authorList>
    </citation>
    <scope>NUCLEOTIDE SEQUENCE [LARGE SCALE GENOMIC DNA]</scope>
    <source>
        <strain evidence="2 3">UNSW3</strain>
    </source>
</reference>
<evidence type="ECO:0000256" key="1">
    <source>
        <dbReference type="SAM" id="Phobius"/>
    </source>
</evidence>
<keyword evidence="1" id="KW-0812">Transmembrane</keyword>
<keyword evidence="1" id="KW-1133">Transmembrane helix</keyword>
<dbReference type="EMBL" id="ANNE01000009">
    <property type="protein sequence ID" value="ERJ22349.1"/>
    <property type="molecule type" value="Genomic_DNA"/>
</dbReference>
<feature type="transmembrane region" description="Helical" evidence="1">
    <location>
        <begin position="20"/>
        <end position="39"/>
    </location>
</feature>
<accession>U2G2N1</accession>
<dbReference type="AlphaFoldDB" id="U2G2N1"/>
<gene>
    <name evidence="2" type="ORF">UNSW3_326</name>
</gene>
<organism evidence="2 3">
    <name type="scientific">Campylobacter concisus UNSW3</name>
    <dbReference type="NCBI Taxonomy" id="1242966"/>
    <lineage>
        <taxon>Bacteria</taxon>
        <taxon>Pseudomonadati</taxon>
        <taxon>Campylobacterota</taxon>
        <taxon>Epsilonproteobacteria</taxon>
        <taxon>Campylobacterales</taxon>
        <taxon>Campylobacteraceae</taxon>
        <taxon>Campylobacter</taxon>
    </lineage>
</organism>
<sequence length="41" mass="4830">MRQINLKLWQIYPLFGKSNLAQILTAVLLNLSTMTIFMYKL</sequence>
<proteinExistence type="predicted"/>
<dbReference type="Proteomes" id="UP000016636">
    <property type="component" value="Unassembled WGS sequence"/>
</dbReference>
<comment type="caution">
    <text evidence="2">The sequence shown here is derived from an EMBL/GenBank/DDBJ whole genome shotgun (WGS) entry which is preliminary data.</text>
</comment>
<protein>
    <submittedName>
        <fullName evidence="2">Uncharacterized protein</fullName>
    </submittedName>
</protein>
<evidence type="ECO:0000313" key="2">
    <source>
        <dbReference type="EMBL" id="ERJ22349.1"/>
    </source>
</evidence>
<evidence type="ECO:0000313" key="3">
    <source>
        <dbReference type="Proteomes" id="UP000016636"/>
    </source>
</evidence>
<name>U2G2N1_9BACT</name>